<proteinExistence type="predicted"/>
<gene>
    <name evidence="2" type="ORF">A3C72_04380</name>
</gene>
<name>A0A1G2MM21_9BACT</name>
<keyword evidence="1" id="KW-1133">Transmembrane helix</keyword>
<evidence type="ECO:0000256" key="1">
    <source>
        <dbReference type="SAM" id="Phobius"/>
    </source>
</evidence>
<keyword evidence="1" id="KW-0812">Transmembrane</keyword>
<evidence type="ECO:0000313" key="3">
    <source>
        <dbReference type="Proteomes" id="UP000177130"/>
    </source>
</evidence>
<feature type="transmembrane region" description="Helical" evidence="1">
    <location>
        <begin position="12"/>
        <end position="35"/>
    </location>
</feature>
<feature type="transmembrane region" description="Helical" evidence="1">
    <location>
        <begin position="93"/>
        <end position="119"/>
    </location>
</feature>
<keyword evidence="1" id="KW-0472">Membrane</keyword>
<accession>A0A1G2MM21</accession>
<organism evidence="2 3">
    <name type="scientific">Candidatus Taylorbacteria bacterium RIFCSPHIGHO2_02_FULL_43_32b</name>
    <dbReference type="NCBI Taxonomy" id="1802306"/>
    <lineage>
        <taxon>Bacteria</taxon>
        <taxon>Candidatus Tayloriibacteriota</taxon>
    </lineage>
</organism>
<sequence length="133" mass="14799">MNWKTWPYWVRGSSVGTIVSLLLGLWIVLFCSLCYESWGGLVFTGSEMAFCQFLNPQIKIFTTILFFEALPVQDVLVRMFEGYINNLSSQGGYLFNVALAVVALIFNSIVLGALIGLVYGKIKSCRSNLAPRA</sequence>
<comment type="caution">
    <text evidence="2">The sequence shown here is derived from an EMBL/GenBank/DDBJ whole genome shotgun (WGS) entry which is preliminary data.</text>
</comment>
<reference evidence="2 3" key="1">
    <citation type="journal article" date="2016" name="Nat. Commun.">
        <title>Thousands of microbial genomes shed light on interconnected biogeochemical processes in an aquifer system.</title>
        <authorList>
            <person name="Anantharaman K."/>
            <person name="Brown C.T."/>
            <person name="Hug L.A."/>
            <person name="Sharon I."/>
            <person name="Castelle C.J."/>
            <person name="Probst A.J."/>
            <person name="Thomas B.C."/>
            <person name="Singh A."/>
            <person name="Wilkins M.J."/>
            <person name="Karaoz U."/>
            <person name="Brodie E.L."/>
            <person name="Williams K.H."/>
            <person name="Hubbard S.S."/>
            <person name="Banfield J.F."/>
        </authorList>
    </citation>
    <scope>NUCLEOTIDE SEQUENCE [LARGE SCALE GENOMIC DNA]</scope>
</reference>
<dbReference type="STRING" id="1802306.A3C72_04380"/>
<dbReference type="AlphaFoldDB" id="A0A1G2MM21"/>
<dbReference type="EMBL" id="MHRK01000015">
    <property type="protein sequence ID" value="OHA24269.1"/>
    <property type="molecule type" value="Genomic_DNA"/>
</dbReference>
<evidence type="ECO:0000313" key="2">
    <source>
        <dbReference type="EMBL" id="OHA24269.1"/>
    </source>
</evidence>
<dbReference type="Proteomes" id="UP000177130">
    <property type="component" value="Unassembled WGS sequence"/>
</dbReference>
<protein>
    <submittedName>
        <fullName evidence="2">Uncharacterized protein</fullName>
    </submittedName>
</protein>